<dbReference type="RefSeq" id="WP_269881280.1">
    <property type="nucleotide sequence ID" value="NZ_JAQAGZ010000006.1"/>
</dbReference>
<dbReference type="InterPro" id="IPR014245">
    <property type="entry name" value="Spore_III_AF"/>
</dbReference>
<feature type="transmembrane region" description="Helical" evidence="1">
    <location>
        <begin position="6"/>
        <end position="25"/>
    </location>
</feature>
<feature type="transmembrane region" description="Helical" evidence="1">
    <location>
        <begin position="37"/>
        <end position="54"/>
    </location>
</feature>
<proteinExistence type="predicted"/>
<keyword evidence="1" id="KW-0472">Membrane</keyword>
<dbReference type="EMBL" id="JAQAGZ010000006">
    <property type="protein sequence ID" value="MCZ8512819.1"/>
    <property type="molecule type" value="Genomic_DNA"/>
</dbReference>
<gene>
    <name evidence="2" type="primary">spoIIIAF</name>
    <name evidence="2" type="ORF">O9H85_10410</name>
</gene>
<evidence type="ECO:0000313" key="3">
    <source>
        <dbReference type="Proteomes" id="UP001527882"/>
    </source>
</evidence>
<sequence length="238" mass="25252">MDWLSGWLKSVVLVILLATFVDLLLPNRSMQRYVKTVMSLFLLLTLLQPVLGLFEKYGGVEELLGNALFQSSGGGTALGPLSAVQQQAESLKKMQETQARHLAETQAAEMMKIRIEQYAGVRVQGIRVTTGTDGSGQPVLTGVTVAVHPEPAVTSAKPGSPEKGAKPVSAVAEIKPVQPVLIQIGGAEGEAKPAQGKTSSLPPALIAKKAQIEKLLEQEWQLAPEQIALTMLEPAAGS</sequence>
<dbReference type="NCBIfam" id="TIGR02896">
    <property type="entry name" value="spore_III_AF"/>
    <property type="match status" value="1"/>
</dbReference>
<organism evidence="2 3">
    <name type="scientific">Paenibacillus gyeongsangnamensis</name>
    <dbReference type="NCBI Taxonomy" id="3388067"/>
    <lineage>
        <taxon>Bacteria</taxon>
        <taxon>Bacillati</taxon>
        <taxon>Bacillota</taxon>
        <taxon>Bacilli</taxon>
        <taxon>Bacillales</taxon>
        <taxon>Paenibacillaceae</taxon>
        <taxon>Paenibacillus</taxon>
    </lineage>
</organism>
<accession>A0ABT4Q7L6</accession>
<keyword evidence="3" id="KW-1185">Reference proteome</keyword>
<dbReference type="Pfam" id="PF09581">
    <property type="entry name" value="Spore_III_AF"/>
    <property type="match status" value="1"/>
</dbReference>
<protein>
    <submittedName>
        <fullName evidence="2">Stage III sporulation protein AF</fullName>
    </submittedName>
</protein>
<dbReference type="Proteomes" id="UP001527882">
    <property type="component" value="Unassembled WGS sequence"/>
</dbReference>
<evidence type="ECO:0000256" key="1">
    <source>
        <dbReference type="SAM" id="Phobius"/>
    </source>
</evidence>
<evidence type="ECO:0000313" key="2">
    <source>
        <dbReference type="EMBL" id="MCZ8512819.1"/>
    </source>
</evidence>
<comment type="caution">
    <text evidence="2">The sequence shown here is derived from an EMBL/GenBank/DDBJ whole genome shotgun (WGS) entry which is preliminary data.</text>
</comment>
<keyword evidence="1" id="KW-0812">Transmembrane</keyword>
<keyword evidence="1" id="KW-1133">Transmembrane helix</keyword>
<reference evidence="2 3" key="1">
    <citation type="submission" date="2022-12" db="EMBL/GenBank/DDBJ databases">
        <title>Draft genome sequence of Paenibacillus sp. dW9.</title>
        <authorList>
            <person name="Choi E.-W."/>
            <person name="Kim D.-U."/>
        </authorList>
    </citation>
    <scope>NUCLEOTIDE SEQUENCE [LARGE SCALE GENOMIC DNA]</scope>
    <source>
        <strain evidence="3">dW9</strain>
    </source>
</reference>
<name>A0ABT4Q7L6_9BACL</name>